<dbReference type="InterPro" id="IPR042286">
    <property type="entry name" value="AdoMetDC_C"/>
</dbReference>
<evidence type="ECO:0000313" key="12">
    <source>
        <dbReference type="EMBL" id="VAX38727.1"/>
    </source>
</evidence>
<evidence type="ECO:0000256" key="9">
    <source>
        <dbReference type="ARBA" id="ARBA00023270"/>
    </source>
</evidence>
<dbReference type="AlphaFoldDB" id="A0A3B1E6F0"/>
<keyword evidence="10" id="KW-0670">Pyruvate</keyword>
<keyword evidence="3" id="KW-0210">Decarboxylase</keyword>
<dbReference type="HAMAP" id="MF_00464">
    <property type="entry name" value="AdoMetDC_1"/>
    <property type="match status" value="1"/>
</dbReference>
<dbReference type="PANTHER" id="PTHR33866:SF2">
    <property type="entry name" value="S-ADENOSYLMETHIONINE DECARBOXYLASE PROENZYME"/>
    <property type="match status" value="1"/>
</dbReference>
<sequence>MGGNPERKSLGTHTFIELWGCSQEVNNTESIRMALTRSVDAAGATLIELNVHQFSPYGVTGVALLAESHMSLHSWPEHGYLAADIFTCGTTCQAEKIVAVLQEIFKPELIEVQTIQRGILPETPFATQETDFQQQGSPCQSISTISKMS</sequence>
<gene>
    <name evidence="12" type="ORF">MNBD_PLANCTO02-1388</name>
</gene>
<accession>A0A3B1E6F0</accession>
<evidence type="ECO:0000256" key="5">
    <source>
        <dbReference type="ARBA" id="ARBA00023066"/>
    </source>
</evidence>
<keyword evidence="9" id="KW-0704">Schiff base</keyword>
<evidence type="ECO:0000256" key="6">
    <source>
        <dbReference type="ARBA" id="ARBA00023115"/>
    </source>
</evidence>
<evidence type="ECO:0000256" key="4">
    <source>
        <dbReference type="ARBA" id="ARBA00022813"/>
    </source>
</evidence>
<dbReference type="NCBIfam" id="TIGR03330">
    <property type="entry name" value="SAM_DCase_Bsu"/>
    <property type="match status" value="1"/>
</dbReference>
<keyword evidence="6" id="KW-0620">Polyamine biosynthesis</keyword>
<keyword evidence="4" id="KW-0068">Autocatalytic cleavage</keyword>
<keyword evidence="2" id="KW-0949">S-adenosyl-L-methionine</keyword>
<evidence type="ECO:0000256" key="10">
    <source>
        <dbReference type="ARBA" id="ARBA00023317"/>
    </source>
</evidence>
<dbReference type="EC" id="4.1.1.50" evidence="12"/>
<dbReference type="InterPro" id="IPR016067">
    <property type="entry name" value="S-AdoMet_deCO2ase_core"/>
</dbReference>
<dbReference type="Pfam" id="PF02675">
    <property type="entry name" value="AdoMet_dc"/>
    <property type="match status" value="1"/>
</dbReference>
<dbReference type="InterPro" id="IPR003826">
    <property type="entry name" value="AdoMetDC_fam_prok"/>
</dbReference>
<keyword evidence="7" id="KW-0865">Zymogen</keyword>
<proteinExistence type="inferred from homology"/>
<name>A0A3B1E6F0_9ZZZZ</name>
<comment type="cofactor">
    <cofactor evidence="1">
        <name>pyruvate</name>
        <dbReference type="ChEBI" id="CHEBI:15361"/>
    </cofactor>
</comment>
<feature type="region of interest" description="Disordered" evidence="11">
    <location>
        <begin position="130"/>
        <end position="149"/>
    </location>
</feature>
<reference evidence="12" key="1">
    <citation type="submission" date="2018-06" db="EMBL/GenBank/DDBJ databases">
        <authorList>
            <person name="Zhirakovskaya E."/>
        </authorList>
    </citation>
    <scope>NUCLEOTIDE SEQUENCE</scope>
</reference>
<keyword evidence="5" id="KW-0745">Spermidine biosynthesis</keyword>
<evidence type="ECO:0000256" key="7">
    <source>
        <dbReference type="ARBA" id="ARBA00023145"/>
    </source>
</evidence>
<evidence type="ECO:0000256" key="11">
    <source>
        <dbReference type="SAM" id="MobiDB-lite"/>
    </source>
</evidence>
<dbReference type="EMBL" id="UOGL01000252">
    <property type="protein sequence ID" value="VAX38727.1"/>
    <property type="molecule type" value="Genomic_DNA"/>
</dbReference>
<dbReference type="GO" id="GO:0008295">
    <property type="term" value="P:spermidine biosynthetic process"/>
    <property type="evidence" value="ECO:0007669"/>
    <property type="project" value="UniProtKB-KW"/>
</dbReference>
<dbReference type="Gene3D" id="3.30.360.110">
    <property type="entry name" value="S-adenosylmethionine decarboxylase domain"/>
    <property type="match status" value="1"/>
</dbReference>
<organism evidence="12">
    <name type="scientific">hydrothermal vent metagenome</name>
    <dbReference type="NCBI Taxonomy" id="652676"/>
    <lineage>
        <taxon>unclassified sequences</taxon>
        <taxon>metagenomes</taxon>
        <taxon>ecological metagenomes</taxon>
    </lineage>
</organism>
<dbReference type="GO" id="GO:0005829">
    <property type="term" value="C:cytosol"/>
    <property type="evidence" value="ECO:0007669"/>
    <property type="project" value="TreeGrafter"/>
</dbReference>
<evidence type="ECO:0000256" key="2">
    <source>
        <dbReference type="ARBA" id="ARBA00022691"/>
    </source>
</evidence>
<evidence type="ECO:0000256" key="1">
    <source>
        <dbReference type="ARBA" id="ARBA00001928"/>
    </source>
</evidence>
<evidence type="ECO:0000256" key="8">
    <source>
        <dbReference type="ARBA" id="ARBA00023239"/>
    </source>
</evidence>
<protein>
    <submittedName>
        <fullName evidence="12">S-adenosylmethionine decarboxylase proenzyme, prokaryotic class 1B</fullName>
        <ecNumber evidence="12">4.1.1.50</ecNumber>
    </submittedName>
</protein>
<dbReference type="Gene3D" id="3.30.160.750">
    <property type="match status" value="1"/>
</dbReference>
<keyword evidence="8 12" id="KW-0456">Lyase</keyword>
<dbReference type="GO" id="GO:0004014">
    <property type="term" value="F:adenosylmethionine decarboxylase activity"/>
    <property type="evidence" value="ECO:0007669"/>
    <property type="project" value="UniProtKB-EC"/>
</dbReference>
<dbReference type="PANTHER" id="PTHR33866">
    <property type="entry name" value="S-ADENOSYLMETHIONINE DECARBOXYLASE PROENZYME"/>
    <property type="match status" value="1"/>
</dbReference>
<evidence type="ECO:0000256" key="3">
    <source>
        <dbReference type="ARBA" id="ARBA00022793"/>
    </source>
</evidence>
<dbReference type="InterPro" id="IPR017716">
    <property type="entry name" value="S-AdoMet_deCOase_pro-enz"/>
</dbReference>
<dbReference type="InterPro" id="IPR042284">
    <property type="entry name" value="AdoMetDC_N"/>
</dbReference>
<dbReference type="SUPFAM" id="SSF56276">
    <property type="entry name" value="S-adenosylmethionine decarboxylase"/>
    <property type="match status" value="1"/>
</dbReference>